<accession>A0A914RWB9</accession>
<dbReference type="AlphaFoldDB" id="A0A914RWB9"/>
<proteinExistence type="predicted"/>
<evidence type="ECO:0000313" key="1">
    <source>
        <dbReference type="Proteomes" id="UP000887564"/>
    </source>
</evidence>
<keyword evidence="1" id="KW-1185">Reference proteome</keyword>
<dbReference type="Proteomes" id="UP000887564">
    <property type="component" value="Unplaced"/>
</dbReference>
<reference evidence="2" key="1">
    <citation type="submission" date="2022-11" db="UniProtKB">
        <authorList>
            <consortium name="WormBaseParasite"/>
        </authorList>
    </citation>
    <scope>IDENTIFICATION</scope>
</reference>
<protein>
    <submittedName>
        <fullName evidence="2">Uncharacterized protein</fullName>
    </submittedName>
</protein>
<dbReference type="WBParaSite" id="PEQ_0000630901-mRNA-1">
    <property type="protein sequence ID" value="PEQ_0000630901-mRNA-1"/>
    <property type="gene ID" value="PEQ_0000630901"/>
</dbReference>
<dbReference type="InterPro" id="IPR019399">
    <property type="entry name" value="Parkin_co-regulated_protein"/>
</dbReference>
<evidence type="ECO:0000313" key="2">
    <source>
        <dbReference type="WBParaSite" id="PEQ_0000630901-mRNA-1"/>
    </source>
</evidence>
<organism evidence="1 2">
    <name type="scientific">Parascaris equorum</name>
    <name type="common">Equine roundworm</name>
    <dbReference type="NCBI Taxonomy" id="6256"/>
    <lineage>
        <taxon>Eukaryota</taxon>
        <taxon>Metazoa</taxon>
        <taxon>Ecdysozoa</taxon>
        <taxon>Nematoda</taxon>
        <taxon>Chromadorea</taxon>
        <taxon>Rhabditida</taxon>
        <taxon>Spirurina</taxon>
        <taxon>Ascaridomorpha</taxon>
        <taxon>Ascaridoidea</taxon>
        <taxon>Ascarididae</taxon>
        <taxon>Parascaris</taxon>
    </lineage>
</organism>
<sequence>MIERECRKLTLPQRMTKKPPKDIFADMNTCEMKKTKPFFYHGRDIIKENKRQQIAFQRKQNPTREVSVLSKLLPHFHLYYHKMLLFLRCLHFQFKRNKRIHEQRHQQVPLGLTTKRFTSIFEISEVPALRASLYSSDNEKRKTILKLITRVTQMEPCGLALVPYYRQLLPPLRSLLNEIIFVFCID</sequence>
<name>A0A914RWB9_PAREQ</name>
<dbReference type="Pfam" id="PF10274">
    <property type="entry name" value="ParcG"/>
    <property type="match status" value="1"/>
</dbReference>